<keyword evidence="3" id="KW-1003">Cell membrane</keyword>
<dbReference type="InterPro" id="IPR000620">
    <property type="entry name" value="EamA_dom"/>
</dbReference>
<evidence type="ECO:0000256" key="2">
    <source>
        <dbReference type="ARBA" id="ARBA00009853"/>
    </source>
</evidence>
<dbReference type="AlphaFoldDB" id="C9E4H0"/>
<dbReference type="InterPro" id="IPR050638">
    <property type="entry name" value="AA-Vitamin_Transporters"/>
</dbReference>
<dbReference type="PANTHER" id="PTHR32322">
    <property type="entry name" value="INNER MEMBRANE TRANSPORTER"/>
    <property type="match status" value="1"/>
</dbReference>
<feature type="transmembrane region" description="Helical" evidence="8">
    <location>
        <begin position="35"/>
        <end position="54"/>
    </location>
</feature>
<feature type="transmembrane region" description="Helical" evidence="8">
    <location>
        <begin position="126"/>
        <end position="147"/>
    </location>
</feature>
<comment type="subcellular location">
    <subcellularLocation>
        <location evidence="1">Cell membrane</location>
        <topology evidence="1">Multi-pass membrane protein</topology>
    </subcellularLocation>
</comment>
<feature type="transmembrane region" description="Helical" evidence="8">
    <location>
        <begin position="66"/>
        <end position="87"/>
    </location>
</feature>
<evidence type="ECO:0000259" key="9">
    <source>
        <dbReference type="Pfam" id="PF00892"/>
    </source>
</evidence>
<evidence type="ECO:0000256" key="3">
    <source>
        <dbReference type="ARBA" id="ARBA00022475"/>
    </source>
</evidence>
<evidence type="ECO:0000256" key="4">
    <source>
        <dbReference type="ARBA" id="ARBA00022692"/>
    </source>
</evidence>
<sequence length="331" mass="37270">MYLWTYNVLIDCVNEAREVIVPRLTKTQLLTKDKLMICLFFITPPLLWSCNFIVGRAIRNDLSPFMITFSRWLIALMVILPFAYKYLKRDFHQYLQYPIRVIATAVTGVLSFSLLVYFGLHHTSSTNALLLNSCVPVFILLFSAVVYKQPLSGRQILGLCLSFTGVLSIIFKGDLKGLLSLQLSQGDLLLLMAMISFAFYTLWLKKIPYSVNRLGLLSIQIVITLLATLPFILWEGYSDGSQQHWGNDIYLAVLFLGICPSFISYLLFSRCVEAIGAERAGFSIHLIPIFGVILSLLFLGESIHWFHVVGSATILFGVGLSSMQSKRNALS</sequence>
<feature type="domain" description="EamA" evidence="9">
    <location>
        <begin position="37"/>
        <end position="170"/>
    </location>
</feature>
<dbReference type="EMBL" id="GQ463139">
    <property type="protein sequence ID" value="ACV96075.1"/>
    <property type="molecule type" value="Genomic_DNA"/>
</dbReference>
<reference evidence="10" key="2">
    <citation type="submission" date="2009-08" db="EMBL/GenBank/DDBJ databases">
        <title>Providencia alcalifaciens ICEPalBan1.</title>
        <authorList>
            <person name="Fouts D."/>
            <person name="Durkin S."/>
            <person name="Wozniak R."/>
            <person name="Waldor M."/>
        </authorList>
    </citation>
    <scope>NUCLEOTIDE SEQUENCE</scope>
    <source>
        <strain evidence="10">Ban1</strain>
    </source>
</reference>
<feature type="transmembrane region" description="Helical" evidence="8">
    <location>
        <begin position="183"/>
        <end position="202"/>
    </location>
</feature>
<dbReference type="Gene3D" id="1.10.3730.20">
    <property type="match status" value="1"/>
</dbReference>
<dbReference type="Pfam" id="PF00892">
    <property type="entry name" value="EamA"/>
    <property type="match status" value="2"/>
</dbReference>
<reference evidence="10" key="1">
    <citation type="journal article" date="2009" name="PLoS Genet.">
        <title>Comparative ICE genomics: insights into the evolution of the SXT/R391 family of ICEs.</title>
        <authorList>
            <person name="Wozniak R.A."/>
            <person name="Fouts D.E."/>
            <person name="Spagnoletti M."/>
            <person name="Colombo M.M."/>
            <person name="Ceccarelli D."/>
            <person name="Garriss G."/>
            <person name="Dery C."/>
            <person name="Burrus V."/>
            <person name="Waldor M.K."/>
        </authorList>
    </citation>
    <scope>NUCLEOTIDE SEQUENCE</scope>
    <source>
        <strain evidence="10">Ban1</strain>
    </source>
</reference>
<evidence type="ECO:0000256" key="6">
    <source>
        <dbReference type="ARBA" id="ARBA00023136"/>
    </source>
</evidence>
<feature type="transmembrane region" description="Helical" evidence="8">
    <location>
        <begin position="214"/>
        <end position="234"/>
    </location>
</feature>
<evidence type="ECO:0000256" key="7">
    <source>
        <dbReference type="ARBA" id="ARBA00040595"/>
    </source>
</evidence>
<protein>
    <recommendedName>
        <fullName evidence="7">Threonine/homoserine exporter RhtA</fullName>
    </recommendedName>
</protein>
<organism evidence="10">
    <name type="scientific">Providencia alcalifaciens Ban1</name>
    <dbReference type="NCBI Taxonomy" id="663916"/>
    <lineage>
        <taxon>Bacteria</taxon>
        <taxon>Pseudomonadati</taxon>
        <taxon>Pseudomonadota</taxon>
        <taxon>Gammaproteobacteria</taxon>
        <taxon>Enterobacterales</taxon>
        <taxon>Morganellaceae</taxon>
        <taxon>Providencia</taxon>
    </lineage>
</organism>
<feature type="transmembrane region" description="Helical" evidence="8">
    <location>
        <begin position="305"/>
        <end position="323"/>
    </location>
</feature>
<dbReference type="InterPro" id="IPR037185">
    <property type="entry name" value="EmrE-like"/>
</dbReference>
<evidence type="ECO:0000313" key="10">
    <source>
        <dbReference type="EMBL" id="ACV96075.1"/>
    </source>
</evidence>
<feature type="transmembrane region" description="Helical" evidence="8">
    <location>
        <begin position="99"/>
        <end position="120"/>
    </location>
</feature>
<dbReference type="SUPFAM" id="SSF103481">
    <property type="entry name" value="Multidrug resistance efflux transporter EmrE"/>
    <property type="match status" value="2"/>
</dbReference>
<feature type="domain" description="EamA" evidence="9">
    <location>
        <begin position="186"/>
        <end position="322"/>
    </location>
</feature>
<comment type="similarity">
    <text evidence="2">Belongs to the drug/metabolite transporter (DMT) superfamily. 10 TMS drug/metabolite exporter (DME) (TC 2.A.7.3) family.</text>
</comment>
<keyword evidence="5 8" id="KW-1133">Transmembrane helix</keyword>
<evidence type="ECO:0000256" key="5">
    <source>
        <dbReference type="ARBA" id="ARBA00022989"/>
    </source>
</evidence>
<keyword evidence="6 8" id="KW-0472">Membrane</keyword>
<gene>
    <name evidence="10" type="ORF">ICEPALBAN1_0063</name>
</gene>
<proteinExistence type="inferred from homology"/>
<dbReference type="PANTHER" id="PTHR32322:SF18">
    <property type="entry name" value="S-ADENOSYLMETHIONINE_S-ADENOSYLHOMOCYSTEINE TRANSPORTER"/>
    <property type="match status" value="1"/>
</dbReference>
<accession>C9E4H0</accession>
<feature type="transmembrane region" description="Helical" evidence="8">
    <location>
        <begin position="280"/>
        <end position="299"/>
    </location>
</feature>
<evidence type="ECO:0000256" key="1">
    <source>
        <dbReference type="ARBA" id="ARBA00004651"/>
    </source>
</evidence>
<feature type="transmembrane region" description="Helical" evidence="8">
    <location>
        <begin position="249"/>
        <end position="268"/>
    </location>
</feature>
<evidence type="ECO:0000256" key="8">
    <source>
        <dbReference type="SAM" id="Phobius"/>
    </source>
</evidence>
<name>C9E4H0_9GAMM</name>
<keyword evidence="4 8" id="KW-0812">Transmembrane</keyword>
<dbReference type="GO" id="GO:0005886">
    <property type="term" value="C:plasma membrane"/>
    <property type="evidence" value="ECO:0007669"/>
    <property type="project" value="UniProtKB-SubCell"/>
</dbReference>